<organism evidence="3 4">
    <name type="scientific">Romanomermis culicivorax</name>
    <name type="common">Nematode worm</name>
    <dbReference type="NCBI Taxonomy" id="13658"/>
    <lineage>
        <taxon>Eukaryota</taxon>
        <taxon>Metazoa</taxon>
        <taxon>Ecdysozoa</taxon>
        <taxon>Nematoda</taxon>
        <taxon>Enoplea</taxon>
        <taxon>Dorylaimia</taxon>
        <taxon>Mermithida</taxon>
        <taxon>Mermithoidea</taxon>
        <taxon>Mermithidae</taxon>
        <taxon>Romanomermis</taxon>
    </lineage>
</organism>
<feature type="compositionally biased region" description="Basic and acidic residues" evidence="1">
    <location>
        <begin position="221"/>
        <end position="234"/>
    </location>
</feature>
<feature type="compositionally biased region" description="Low complexity" evidence="1">
    <location>
        <begin position="254"/>
        <end position="266"/>
    </location>
</feature>
<dbReference type="WBParaSite" id="nRc.2.0.1.t14351-RA">
    <property type="protein sequence ID" value="nRc.2.0.1.t14351-RA"/>
    <property type="gene ID" value="nRc.2.0.1.g14351"/>
</dbReference>
<evidence type="ECO:0000256" key="1">
    <source>
        <dbReference type="SAM" id="MobiDB-lite"/>
    </source>
</evidence>
<feature type="region of interest" description="Disordered" evidence="1">
    <location>
        <begin position="254"/>
        <end position="286"/>
    </location>
</feature>
<keyword evidence="3" id="KW-1185">Reference proteome</keyword>
<reference evidence="4" key="1">
    <citation type="submission" date="2022-11" db="UniProtKB">
        <authorList>
            <consortium name="WormBaseParasite"/>
        </authorList>
    </citation>
    <scope>IDENTIFICATION</scope>
</reference>
<keyword evidence="2" id="KW-1133">Transmembrane helix</keyword>
<keyword evidence="2" id="KW-0472">Membrane</keyword>
<proteinExistence type="predicted"/>
<feature type="transmembrane region" description="Helical" evidence="2">
    <location>
        <begin position="134"/>
        <end position="159"/>
    </location>
</feature>
<evidence type="ECO:0000313" key="4">
    <source>
        <dbReference type="WBParaSite" id="nRc.2.0.1.t14351-RA"/>
    </source>
</evidence>
<protein>
    <submittedName>
        <fullName evidence="4">Uncharacterized protein</fullName>
    </submittedName>
</protein>
<sequence length="315" mass="34945">MTTMETTVADFEQQKYQIFIVKSSPLWFEQSATTFEGEEKVENNVRLGFSLCGSQSAGVFVRAIFWESEKTDDPGKGMVGERAHNERLSPQAQTAYHVATITIQNAFLPVGQLADAYPGVDNDQAASGMSGTTIVIIVVVCLLLFLIVAVALFIWWYFFCERKSKEEKKLEELAEKIPKEEEATLKSQITEMEETATEKELKTVPGVSNKETSRNGGNGEGGHRRSTEDGDDGRSSALAVNANYNFVFDSTTSSTVTSSKTSATTSSDKEKKKRKRKRSSDSIEDTSLYRQLLAQIVSIISSMEKPKSRRNKGQK</sequence>
<keyword evidence="2" id="KW-0812">Transmembrane</keyword>
<dbReference type="Proteomes" id="UP000887565">
    <property type="component" value="Unplaced"/>
</dbReference>
<feature type="region of interest" description="Disordered" evidence="1">
    <location>
        <begin position="194"/>
        <end position="235"/>
    </location>
</feature>
<evidence type="ECO:0000256" key="2">
    <source>
        <dbReference type="SAM" id="Phobius"/>
    </source>
</evidence>
<evidence type="ECO:0000313" key="3">
    <source>
        <dbReference type="Proteomes" id="UP000887565"/>
    </source>
</evidence>
<name>A0A915IJY8_ROMCU</name>
<accession>A0A915IJY8</accession>
<dbReference type="AlphaFoldDB" id="A0A915IJY8"/>